<sequence length="697" mass="77272">MGGSVKRSGFDPLQRLLLSTLLLTVLFFGSTATCYGATLKTIPSTNLSVAYSNKLLLGYHNYTATWSGVSGKMIKGKYNYDLLCVPIKTKTGSFTYTDFLDLNFTNVGKINGRQIDAKVHFNSMTVGKRNASGERGDNYFAVCYLADESMWMSSTIAGIGAGYRAPKTIDITTTMYWHDTGKVVNLPFFQCLSDIDAGANYFKEAWEAKSGFSGIFYKYSPCFLRFSGNRAATPKATDVGGNDSLWKAGFYAPTTGGTFRGVFTEGNCATQFMPYSAYTMMSNPVKSSDSRDRNVEGDEIDYTITQKIGKFYVDTMTPYSSLVMTDRLPEGLSYQSAAIYDGSGRDITSRGSLSYDESSRTVSFTMGASWLASIDNYSGQTLCLKIETRVDPVESPLKTVKNSATTTIDKDVKLTSNEICDTLAIPYHVKYEYVCGTKGRKLPKEISTQSGAYQVSDESAYYQGDMVKRKDTPEDGTVYKVVDGDGEEKGSWVLQWDAETQKIDQRDVTFTGTWRYVPAPRLVIEKSISLQSDQLTEAHGAPCFLFRITGASSGKVWYWSVSFRSDSVAKAKTAADGSEKIYRDQDGNTFRIDGDVLRASCPAIRLPEDDYLVEELDPLRFRAVQSESGYVGDFGWQQADTGADSAKISLRLSQMRPGEEGYDASYAKVSFKNEKIDWSRCSHTDLIINMLKKEAKR</sequence>
<evidence type="ECO:0000313" key="5">
    <source>
        <dbReference type="Proteomes" id="UP000644115"/>
    </source>
</evidence>
<dbReference type="InterPro" id="IPR043630">
    <property type="entry name" value="Sgo0707_N1"/>
</dbReference>
<proteinExistence type="predicted"/>
<gene>
    <name evidence="4" type="ORF">H8876_05570</name>
</gene>
<dbReference type="InterPro" id="IPR026345">
    <property type="entry name" value="Adh_isopep-form_adh_dom"/>
</dbReference>
<comment type="caution">
    <text evidence="4">The sequence shown here is derived from an EMBL/GenBank/DDBJ whole genome shotgun (WGS) entry which is preliminary data.</text>
</comment>
<dbReference type="EMBL" id="JACRWC010000068">
    <property type="protein sequence ID" value="MBC5999464.1"/>
    <property type="molecule type" value="Genomic_DNA"/>
</dbReference>
<feature type="domain" description="SHIRT" evidence="2">
    <location>
        <begin position="427"/>
        <end position="516"/>
    </location>
</feature>
<dbReference type="InterPro" id="IPR041030">
    <property type="entry name" value="SHIRT"/>
</dbReference>
<dbReference type="Pfam" id="PF18873">
    <property type="entry name" value="Sgo0707_N1"/>
    <property type="match status" value="1"/>
</dbReference>
<organism evidence="4 5">
    <name type="scientific">Lentihominibacter faecis</name>
    <dbReference type="NCBI Taxonomy" id="2764712"/>
    <lineage>
        <taxon>Bacteria</taxon>
        <taxon>Bacillati</taxon>
        <taxon>Bacillota</taxon>
        <taxon>Clostridia</taxon>
        <taxon>Peptostreptococcales</taxon>
        <taxon>Anaerovoracaceae</taxon>
        <taxon>Lentihominibacter</taxon>
    </lineage>
</organism>
<dbReference type="Pfam" id="PF18655">
    <property type="entry name" value="SHIRT"/>
    <property type="match status" value="1"/>
</dbReference>
<evidence type="ECO:0000259" key="3">
    <source>
        <dbReference type="Pfam" id="PF18873"/>
    </source>
</evidence>
<reference evidence="4" key="1">
    <citation type="submission" date="2020-08" db="EMBL/GenBank/DDBJ databases">
        <authorList>
            <person name="Liu C."/>
            <person name="Sun Q."/>
        </authorList>
    </citation>
    <scope>NUCLEOTIDE SEQUENCE</scope>
    <source>
        <strain evidence="4">BX16</strain>
    </source>
</reference>
<protein>
    <submittedName>
        <fullName evidence="4">Isopeptide-forming domain-containing fimbrial protein</fullName>
    </submittedName>
</protein>
<feature type="domain" description="Adhesin isopeptide-forming adherence" evidence="1">
    <location>
        <begin position="295"/>
        <end position="417"/>
    </location>
</feature>
<dbReference type="Pfam" id="PF17998">
    <property type="entry name" value="AgI_II_C2"/>
    <property type="match status" value="1"/>
</dbReference>
<dbReference type="AlphaFoldDB" id="A0A923NCC8"/>
<dbReference type="NCBIfam" id="TIGR04226">
    <property type="entry name" value="RrgB_K2N_iso_D2"/>
    <property type="match status" value="1"/>
</dbReference>
<feature type="domain" description="Sgo0707 N-terminal" evidence="3">
    <location>
        <begin position="93"/>
        <end position="156"/>
    </location>
</feature>
<name>A0A923NCC8_9FIRM</name>
<dbReference type="InterPro" id="IPR026466">
    <property type="entry name" value="Fim_isopep_form_D2_dom"/>
</dbReference>
<dbReference type="RefSeq" id="WP_249286896.1">
    <property type="nucleotide sequence ID" value="NZ_JACRWC010000068.1"/>
</dbReference>
<evidence type="ECO:0000313" key="4">
    <source>
        <dbReference type="EMBL" id="MBC5999464.1"/>
    </source>
</evidence>
<dbReference type="Proteomes" id="UP000644115">
    <property type="component" value="Unassembled WGS sequence"/>
</dbReference>
<evidence type="ECO:0000259" key="1">
    <source>
        <dbReference type="Pfam" id="PF17998"/>
    </source>
</evidence>
<evidence type="ECO:0000259" key="2">
    <source>
        <dbReference type="Pfam" id="PF18655"/>
    </source>
</evidence>
<accession>A0A923NCC8</accession>
<dbReference type="Gene3D" id="2.60.40.740">
    <property type="match status" value="1"/>
</dbReference>
<keyword evidence="5" id="KW-1185">Reference proteome</keyword>